<dbReference type="InterPro" id="IPR036412">
    <property type="entry name" value="HAD-like_sf"/>
</dbReference>
<dbReference type="InterPro" id="IPR023214">
    <property type="entry name" value="HAD_sf"/>
</dbReference>
<dbReference type="GO" id="GO:0008525">
    <property type="term" value="F:phosphatidylcholine transporter activity"/>
    <property type="evidence" value="ECO:0007669"/>
    <property type="project" value="TreeGrafter"/>
</dbReference>
<dbReference type="InterPro" id="IPR031315">
    <property type="entry name" value="LNS2/PITP"/>
</dbReference>
<organism evidence="2">
    <name type="scientific">Mesocestoides corti</name>
    <name type="common">Flatworm</name>
    <dbReference type="NCBI Taxonomy" id="53468"/>
    <lineage>
        <taxon>Eukaryota</taxon>
        <taxon>Metazoa</taxon>
        <taxon>Spiralia</taxon>
        <taxon>Lophotrochozoa</taxon>
        <taxon>Platyhelminthes</taxon>
        <taxon>Cestoda</taxon>
        <taxon>Eucestoda</taxon>
        <taxon>Cyclophyllidea</taxon>
        <taxon>Mesocestoididae</taxon>
        <taxon>Mesocestoides</taxon>
    </lineage>
</organism>
<dbReference type="SUPFAM" id="SSF56784">
    <property type="entry name" value="HAD-like"/>
    <property type="match status" value="1"/>
</dbReference>
<dbReference type="Pfam" id="PF24694">
    <property type="entry name" value="LNS2_PITM1-3"/>
    <property type="match status" value="1"/>
</dbReference>
<reference evidence="2" key="1">
    <citation type="submission" date="2019-11" db="UniProtKB">
        <authorList>
            <consortium name="WormBaseParasite"/>
        </authorList>
    </citation>
    <scope>IDENTIFICATION</scope>
</reference>
<dbReference type="GO" id="GO:0035091">
    <property type="term" value="F:phosphatidylinositol binding"/>
    <property type="evidence" value="ECO:0007669"/>
    <property type="project" value="TreeGrafter"/>
</dbReference>
<dbReference type="GO" id="GO:0005737">
    <property type="term" value="C:cytoplasm"/>
    <property type="evidence" value="ECO:0007669"/>
    <property type="project" value="TreeGrafter"/>
</dbReference>
<dbReference type="Pfam" id="PF24695">
    <property type="entry name" value="PITM1-3"/>
    <property type="match status" value="1"/>
</dbReference>
<dbReference type="InterPro" id="IPR001666">
    <property type="entry name" value="PI_transfer"/>
</dbReference>
<dbReference type="SMART" id="SM00775">
    <property type="entry name" value="LNS2"/>
    <property type="match status" value="1"/>
</dbReference>
<evidence type="ECO:0000313" key="2">
    <source>
        <dbReference type="WBParaSite" id="MCU_007944-RA"/>
    </source>
</evidence>
<accession>A0A5K3FK01</accession>
<name>A0A5K3FK01_MESCO</name>
<feature type="domain" description="LNS2/PITP" evidence="1">
    <location>
        <begin position="117"/>
        <end position="248"/>
    </location>
</feature>
<dbReference type="Gene3D" id="3.40.50.1000">
    <property type="entry name" value="HAD superfamily/HAD-like"/>
    <property type="match status" value="1"/>
</dbReference>
<dbReference type="PANTHER" id="PTHR10658">
    <property type="entry name" value="PHOSPHATIDYLINOSITOL TRANSFER PROTEIN"/>
    <property type="match status" value="1"/>
</dbReference>
<dbReference type="GO" id="GO:0031210">
    <property type="term" value="F:phosphatidylcholine binding"/>
    <property type="evidence" value="ECO:0007669"/>
    <property type="project" value="TreeGrafter"/>
</dbReference>
<dbReference type="AlphaFoldDB" id="A0A5K3FK01"/>
<protein>
    <submittedName>
        <fullName evidence="2">LNS2 domain-containing protein</fullName>
    </submittedName>
</protein>
<sequence length="319" mass="35205">MTSNPNHRANDAIVLDGRPQIIAARFTFGTLDLLSMANEEIEVLCRPQMVNCDKPQNWKSLGRQCTDSNGRLAFQIPDAHRLPIGLHRIQLVPSSGDPDEQTVGLTMAIVPPGCDVVICSIDGSFAASLSLMGKDPKVRAGSVDIMRHWHSLGYLLIYMSARPDMQHRQVSMWLNQHNFPPGLTFFLDGLFTDPLRQKAVLLKSLIEQNQLSVHCAYGSAKDVPIYRSLGLQAHQIFAVGKLSRRQAQEATPIREGYAAHFMELMDQNHLSVPATGPMSSAVLQKAPDPSSAPPDVSPFRRSVFFDLPDSKDTETVLPS</sequence>
<proteinExistence type="predicted"/>
<dbReference type="WBParaSite" id="MCU_007944-RA">
    <property type="protein sequence ID" value="MCU_007944-RA"/>
    <property type="gene ID" value="MCU_007944"/>
</dbReference>
<dbReference type="GO" id="GO:0008526">
    <property type="term" value="F:phosphatidylinositol transfer activity"/>
    <property type="evidence" value="ECO:0007669"/>
    <property type="project" value="TreeGrafter"/>
</dbReference>
<dbReference type="PANTHER" id="PTHR10658:SF11">
    <property type="entry name" value="VIBRATOR, ISOFORM B"/>
    <property type="match status" value="1"/>
</dbReference>
<evidence type="ECO:0000259" key="1">
    <source>
        <dbReference type="SMART" id="SM00775"/>
    </source>
</evidence>